<keyword evidence="1" id="KW-0812">Transmembrane</keyword>
<dbReference type="EMBL" id="ASGP02000002">
    <property type="protein sequence ID" value="KAH9522396.1"/>
    <property type="molecule type" value="Genomic_DNA"/>
</dbReference>
<keyword evidence="3" id="KW-1185">Reference proteome</keyword>
<dbReference type="Proteomes" id="UP000790347">
    <property type="component" value="Unassembled WGS sequence"/>
</dbReference>
<organism evidence="2 3">
    <name type="scientific">Dermatophagoides farinae</name>
    <name type="common">American house dust mite</name>
    <dbReference type="NCBI Taxonomy" id="6954"/>
    <lineage>
        <taxon>Eukaryota</taxon>
        <taxon>Metazoa</taxon>
        <taxon>Ecdysozoa</taxon>
        <taxon>Arthropoda</taxon>
        <taxon>Chelicerata</taxon>
        <taxon>Arachnida</taxon>
        <taxon>Acari</taxon>
        <taxon>Acariformes</taxon>
        <taxon>Sarcoptiformes</taxon>
        <taxon>Astigmata</taxon>
        <taxon>Psoroptidia</taxon>
        <taxon>Analgoidea</taxon>
        <taxon>Pyroglyphidae</taxon>
        <taxon>Dermatophagoidinae</taxon>
        <taxon>Dermatophagoides</taxon>
    </lineage>
</organism>
<dbReference type="AlphaFoldDB" id="A0A922I803"/>
<comment type="caution">
    <text evidence="2">The sequence shown here is derived from an EMBL/GenBank/DDBJ whole genome shotgun (WGS) entry which is preliminary data.</text>
</comment>
<keyword evidence="1" id="KW-0472">Membrane</keyword>
<feature type="transmembrane region" description="Helical" evidence="1">
    <location>
        <begin position="50"/>
        <end position="74"/>
    </location>
</feature>
<evidence type="ECO:0000313" key="3">
    <source>
        <dbReference type="Proteomes" id="UP000790347"/>
    </source>
</evidence>
<sequence length="127" mass="14490">MIAIYMPEKSSFFVWIVIIVVVVVDDDDVRVTISFFSEKQILLPYTCDHLFIDVVDDIMIMMMIPTIIQVYFLLSLVDIVDTCCFSISLLSLTAEDENMEKISTLVPVFISKGGNIVERENAEIRKS</sequence>
<gene>
    <name evidence="2" type="ORF">DERF_005974</name>
</gene>
<feature type="transmembrane region" description="Helical" evidence="1">
    <location>
        <begin position="12"/>
        <end position="29"/>
    </location>
</feature>
<reference evidence="2" key="2">
    <citation type="journal article" date="2022" name="Res Sq">
        <title>Comparative Genomics Reveals Insights into the Divergent Evolution of Astigmatic Mites and Household Pest Adaptations.</title>
        <authorList>
            <person name="Xiong Q."/>
            <person name="Wan A.T.-Y."/>
            <person name="Liu X.-Y."/>
            <person name="Fung C.S.-H."/>
            <person name="Xiao X."/>
            <person name="Malainual N."/>
            <person name="Hou J."/>
            <person name="Wang L."/>
            <person name="Wang M."/>
            <person name="Yang K."/>
            <person name="Cui Y."/>
            <person name="Leung E."/>
            <person name="Nong W."/>
            <person name="Shin S.-K."/>
            <person name="Au S."/>
            <person name="Jeong K.Y."/>
            <person name="Chew F.T."/>
            <person name="Hui J."/>
            <person name="Leung T.F."/>
            <person name="Tungtrongchitr A."/>
            <person name="Zhong N."/>
            <person name="Liu Z."/>
            <person name="Tsui S."/>
        </authorList>
    </citation>
    <scope>NUCLEOTIDE SEQUENCE</scope>
    <source>
        <strain evidence="2">Derf</strain>
        <tissue evidence="2">Whole organism</tissue>
    </source>
</reference>
<proteinExistence type="predicted"/>
<evidence type="ECO:0000256" key="1">
    <source>
        <dbReference type="SAM" id="Phobius"/>
    </source>
</evidence>
<reference evidence="2" key="1">
    <citation type="submission" date="2013-05" db="EMBL/GenBank/DDBJ databases">
        <authorList>
            <person name="Yim A.K.Y."/>
            <person name="Chan T.F."/>
            <person name="Ji K.M."/>
            <person name="Liu X.Y."/>
            <person name="Zhou J.W."/>
            <person name="Li R.Q."/>
            <person name="Yang K.Y."/>
            <person name="Li J."/>
            <person name="Li M."/>
            <person name="Law P.T.W."/>
            <person name="Wu Y.L."/>
            <person name="Cai Z.L."/>
            <person name="Qin H."/>
            <person name="Bao Y."/>
            <person name="Leung R.K.K."/>
            <person name="Ng P.K.S."/>
            <person name="Zou J."/>
            <person name="Zhong X.J."/>
            <person name="Ran P.X."/>
            <person name="Zhong N.S."/>
            <person name="Liu Z.G."/>
            <person name="Tsui S.K.W."/>
        </authorList>
    </citation>
    <scope>NUCLEOTIDE SEQUENCE</scope>
    <source>
        <strain evidence="2">Derf</strain>
        <tissue evidence="2">Whole organism</tissue>
    </source>
</reference>
<evidence type="ECO:0000313" key="2">
    <source>
        <dbReference type="EMBL" id="KAH9522396.1"/>
    </source>
</evidence>
<protein>
    <submittedName>
        <fullName evidence="2">Uncharacterized protein</fullName>
    </submittedName>
</protein>
<name>A0A922I803_DERFA</name>
<accession>A0A922I803</accession>
<keyword evidence="1" id="KW-1133">Transmembrane helix</keyword>